<comment type="caution">
    <text evidence="3">The sequence shown here is derived from an EMBL/GenBank/DDBJ whole genome shotgun (WGS) entry which is preliminary data.</text>
</comment>
<feature type="compositionally biased region" description="Low complexity" evidence="1">
    <location>
        <begin position="199"/>
        <end position="227"/>
    </location>
</feature>
<accession>A0AA41ZBL6</accession>
<dbReference type="EMBL" id="JANFAV010000011">
    <property type="protein sequence ID" value="MCW6536161.1"/>
    <property type="molecule type" value="Genomic_DNA"/>
</dbReference>
<feature type="compositionally biased region" description="Low complexity" evidence="1">
    <location>
        <begin position="48"/>
        <end position="62"/>
    </location>
</feature>
<keyword evidence="4" id="KW-1185">Reference proteome</keyword>
<name>A0AA41ZBL6_9SPHN</name>
<dbReference type="NCBIfam" id="NF012209">
    <property type="entry name" value="LEPR-8K"/>
    <property type="match status" value="1"/>
</dbReference>
<dbReference type="AlphaFoldDB" id="A0AA41ZBL6"/>
<feature type="region of interest" description="Disordered" evidence="1">
    <location>
        <begin position="48"/>
        <end position="86"/>
    </location>
</feature>
<feature type="compositionally biased region" description="Low complexity" evidence="1">
    <location>
        <begin position="244"/>
        <end position="255"/>
    </location>
</feature>
<feature type="compositionally biased region" description="Basic and acidic residues" evidence="1">
    <location>
        <begin position="65"/>
        <end position="78"/>
    </location>
</feature>
<evidence type="ECO:0000313" key="3">
    <source>
        <dbReference type="EMBL" id="MCW6536161.1"/>
    </source>
</evidence>
<dbReference type="InterPro" id="IPR010221">
    <property type="entry name" value="VCBS_dom"/>
</dbReference>
<reference evidence="3" key="1">
    <citation type="submission" date="2022-06" db="EMBL/GenBank/DDBJ databases">
        <title>Sphingomonas sp. nov. isolated from rhizosphere soil of tomato.</title>
        <authorList>
            <person name="Dong H."/>
            <person name="Gao R."/>
        </authorList>
    </citation>
    <scope>NUCLEOTIDE SEQUENCE</scope>
    <source>
        <strain evidence="3">MMSM24</strain>
    </source>
</reference>
<protein>
    <submittedName>
        <fullName evidence="3">Cadherin-like domain-containing protein</fullName>
    </submittedName>
</protein>
<feature type="region of interest" description="Disordered" evidence="1">
    <location>
        <begin position="180"/>
        <end position="255"/>
    </location>
</feature>
<dbReference type="Gene3D" id="2.60.40.1200">
    <property type="match status" value="1"/>
</dbReference>
<dbReference type="RefSeq" id="WP_265269549.1">
    <property type="nucleotide sequence ID" value="NZ_JANFAV010000011.1"/>
</dbReference>
<evidence type="ECO:0000259" key="2">
    <source>
        <dbReference type="Pfam" id="PF17892"/>
    </source>
</evidence>
<dbReference type="Pfam" id="PF17892">
    <property type="entry name" value="Cadherin_5"/>
    <property type="match status" value="1"/>
</dbReference>
<proteinExistence type="predicted"/>
<evidence type="ECO:0000256" key="1">
    <source>
        <dbReference type="SAM" id="MobiDB-lite"/>
    </source>
</evidence>
<sequence>MASKAKRTGQSLGGKAGRHFLALEPRMMFDGAAVATAAAGAEGLVPTSAAAPAPDAGWAAADQPSEERPTQDETRHTALADTPEDTPLSVAATAGLLANDNDIDGNTLTVTQFTVAGDTTVYAAAATATIANVGTLTINADGSYTFAPAANYNGTVPVVTYTVSDGTASSTATLSLTVTPVNDPPIAANDTGTTRGGRSPRIARSASSARRPAARPARSCSSGCVSSPSPPACRRRRRSRSSRRAPSFCPRRSTG</sequence>
<feature type="domain" description="Cadherin-like" evidence="2">
    <location>
        <begin position="76"/>
        <end position="179"/>
    </location>
</feature>
<dbReference type="InterPro" id="IPR053786">
    <property type="entry name" value="LEPRxLL_CS"/>
</dbReference>
<dbReference type="InterPro" id="IPR041690">
    <property type="entry name" value="Cadherin_5"/>
</dbReference>
<organism evidence="3 4">
    <name type="scientific">Sphingomonas lycopersici</name>
    <dbReference type="NCBI Taxonomy" id="2951807"/>
    <lineage>
        <taxon>Bacteria</taxon>
        <taxon>Pseudomonadati</taxon>
        <taxon>Pseudomonadota</taxon>
        <taxon>Alphaproteobacteria</taxon>
        <taxon>Sphingomonadales</taxon>
        <taxon>Sphingomonadaceae</taxon>
        <taxon>Sphingomonas</taxon>
    </lineage>
</organism>
<evidence type="ECO:0000313" key="4">
    <source>
        <dbReference type="Proteomes" id="UP001165565"/>
    </source>
</evidence>
<gene>
    <name evidence="3" type="ORF">NEE01_15380</name>
</gene>
<dbReference type="NCBIfam" id="TIGR01965">
    <property type="entry name" value="VCBS_repeat"/>
    <property type="match status" value="1"/>
</dbReference>
<feature type="compositionally biased region" description="Basic residues" evidence="1">
    <location>
        <begin position="233"/>
        <end position="243"/>
    </location>
</feature>
<dbReference type="Proteomes" id="UP001165565">
    <property type="component" value="Unassembled WGS sequence"/>
</dbReference>